<keyword evidence="3" id="KW-1185">Reference proteome</keyword>
<sequence>MTNTIIEILCYLIILIYGLILFLYPEEMAKKSLHLKPQNKIPSKLAITLNKYGGLSIIVLITICIILTFL</sequence>
<name>A0A1I0YD89_9CLOT</name>
<protein>
    <submittedName>
        <fullName evidence="2">Uncharacterized protein</fullName>
    </submittedName>
</protein>
<reference evidence="2 3" key="1">
    <citation type="submission" date="2016-10" db="EMBL/GenBank/DDBJ databases">
        <authorList>
            <person name="de Groot N.N."/>
        </authorList>
    </citation>
    <scope>NUCLEOTIDE SEQUENCE [LARGE SCALE GENOMIC DNA]</scope>
    <source>
        <strain evidence="2 3">DSM 12271</strain>
    </source>
</reference>
<organism evidence="2 3">
    <name type="scientific">Clostridium frigidicarnis</name>
    <dbReference type="NCBI Taxonomy" id="84698"/>
    <lineage>
        <taxon>Bacteria</taxon>
        <taxon>Bacillati</taxon>
        <taxon>Bacillota</taxon>
        <taxon>Clostridia</taxon>
        <taxon>Eubacteriales</taxon>
        <taxon>Clostridiaceae</taxon>
        <taxon>Clostridium</taxon>
    </lineage>
</organism>
<evidence type="ECO:0000313" key="3">
    <source>
        <dbReference type="Proteomes" id="UP000198619"/>
    </source>
</evidence>
<gene>
    <name evidence="2" type="ORF">SAMN04488528_101266</name>
</gene>
<accession>A0A1I0YD89</accession>
<evidence type="ECO:0000313" key="2">
    <source>
        <dbReference type="EMBL" id="SFB10746.1"/>
    </source>
</evidence>
<dbReference type="STRING" id="84698.SAMN04488528_101266"/>
<dbReference type="AlphaFoldDB" id="A0A1I0YD89"/>
<keyword evidence="1" id="KW-0812">Transmembrane</keyword>
<feature type="transmembrane region" description="Helical" evidence="1">
    <location>
        <begin position="45"/>
        <end position="69"/>
    </location>
</feature>
<dbReference type="RefSeq" id="WP_090040857.1">
    <property type="nucleotide sequence ID" value="NZ_FOKI01000012.1"/>
</dbReference>
<dbReference type="Proteomes" id="UP000198619">
    <property type="component" value="Unassembled WGS sequence"/>
</dbReference>
<proteinExistence type="predicted"/>
<keyword evidence="1" id="KW-0472">Membrane</keyword>
<feature type="transmembrane region" description="Helical" evidence="1">
    <location>
        <begin position="6"/>
        <end position="24"/>
    </location>
</feature>
<keyword evidence="1" id="KW-1133">Transmembrane helix</keyword>
<evidence type="ECO:0000256" key="1">
    <source>
        <dbReference type="SAM" id="Phobius"/>
    </source>
</evidence>
<dbReference type="EMBL" id="FOKI01000012">
    <property type="protein sequence ID" value="SFB10746.1"/>
    <property type="molecule type" value="Genomic_DNA"/>
</dbReference>